<evidence type="ECO:0000259" key="1">
    <source>
        <dbReference type="Pfam" id="PF09346"/>
    </source>
</evidence>
<dbReference type="Pfam" id="PF09346">
    <property type="entry name" value="SMI1_KNR4"/>
    <property type="match status" value="1"/>
</dbReference>
<comment type="caution">
    <text evidence="2">The sequence shown here is derived from an EMBL/GenBank/DDBJ whole genome shotgun (WGS) entry which is preliminary data.</text>
</comment>
<keyword evidence="3" id="KW-1185">Reference proteome</keyword>
<sequence length="420" mass="48232">MSQIEKILLNLTHVIVKKFPDAETVIKHSLTDEDIEKLSTQINAQFPQEVVDYLKASLPMPCFSALPNDSNETLGTAQFYFSFDDFSSAIADMISLANDNHECGAGEYIQPTFFDAKWLKFAYDDLVRQYLYIDLNPASKGTYGQVFQQDHLCDVRNVLAPSITEFFSVMLDYFENLDIDALTKYYTAYESFYEDDDTDIDEDELDELAEAAEIPFEFIDDTEQYECEETEPLTSEEEAKAIEDEFGLTMQEAEQFASLQEQLTIQNFDLDWQTFTALSQRIIFHKIQASIVTQPIPLVQSEEEAAIIGQPLSMLDFICSQLQKVPKELITDDIEHSIDGMMDACCTFFSPLRDDAPDHQIFEYQVSSAIIQYLSFRAYCGTLQKTQLNTDKIHRKFFDALKKYSTMSPYSNEVTKYLSR</sequence>
<dbReference type="InterPro" id="IPR018958">
    <property type="entry name" value="Knr4/Smi1-like_dom"/>
</dbReference>
<reference evidence="2 3" key="1">
    <citation type="submission" date="2022-11" db="EMBL/GenBank/DDBJ databases">
        <title>Spartinivicinus poritis sp. nov., isolated from scleractinian coral Porites lutea.</title>
        <authorList>
            <person name="Zhang G."/>
            <person name="Cai L."/>
            <person name="Wei Q."/>
        </authorList>
    </citation>
    <scope>NUCLEOTIDE SEQUENCE [LARGE SCALE GENOMIC DNA]</scope>
    <source>
        <strain evidence="2 3">A2-2</strain>
    </source>
</reference>
<evidence type="ECO:0000313" key="2">
    <source>
        <dbReference type="EMBL" id="MDE1465687.1"/>
    </source>
</evidence>
<dbReference type="Proteomes" id="UP001528823">
    <property type="component" value="Unassembled WGS sequence"/>
</dbReference>
<dbReference type="SUPFAM" id="SSF160631">
    <property type="entry name" value="SMI1/KNR4-like"/>
    <property type="match status" value="1"/>
</dbReference>
<organism evidence="2 3">
    <name type="scientific">Spartinivicinus poritis</name>
    <dbReference type="NCBI Taxonomy" id="2994640"/>
    <lineage>
        <taxon>Bacteria</taxon>
        <taxon>Pseudomonadati</taxon>
        <taxon>Pseudomonadota</taxon>
        <taxon>Gammaproteobacteria</taxon>
        <taxon>Oceanospirillales</taxon>
        <taxon>Zooshikellaceae</taxon>
        <taxon>Spartinivicinus</taxon>
    </lineage>
</organism>
<dbReference type="RefSeq" id="WP_274691991.1">
    <property type="nucleotide sequence ID" value="NZ_JAPMOU010000078.1"/>
</dbReference>
<dbReference type="InterPro" id="IPR037883">
    <property type="entry name" value="Knr4/Smi1-like_sf"/>
</dbReference>
<protein>
    <submittedName>
        <fullName evidence="2">SMI1/KNR4 family protein</fullName>
    </submittedName>
</protein>
<accession>A0ABT5UJI2</accession>
<feature type="domain" description="Knr4/Smi1-like" evidence="1">
    <location>
        <begin position="30"/>
        <end position="168"/>
    </location>
</feature>
<gene>
    <name evidence="2" type="ORF">ORQ98_27365</name>
</gene>
<evidence type="ECO:0000313" key="3">
    <source>
        <dbReference type="Proteomes" id="UP001528823"/>
    </source>
</evidence>
<name>A0ABT5UJI2_9GAMM</name>
<dbReference type="EMBL" id="JAPMOU010000078">
    <property type="protein sequence ID" value="MDE1465687.1"/>
    <property type="molecule type" value="Genomic_DNA"/>
</dbReference>
<proteinExistence type="predicted"/>